<gene>
    <name evidence="5" type="primary">cbiD</name>
    <name evidence="7" type="ORF">QH73_0027325</name>
</gene>
<keyword evidence="2 5" id="KW-0489">Methyltransferase</keyword>
<evidence type="ECO:0000256" key="2">
    <source>
        <dbReference type="ARBA" id="ARBA00022603"/>
    </source>
</evidence>
<name>A0A9X5EAJ5_9CYAN</name>
<proteinExistence type="inferred from homology"/>
<dbReference type="Pfam" id="PF01888">
    <property type="entry name" value="CbiD"/>
    <property type="match status" value="1"/>
</dbReference>
<sequence>MSPRSGYTLPVFACAAAVAALQQIKHGRSLDRVSIDLLEPPEIVEIAIEQVAELKPGIALAITSSDPGDNLDITRNTPIWALVELGVEIVGAGLAKDSQPKQDLLGRNPPVPESEVGTDSPAITPNLPISKIIGTQDDAPRITIVGGAGIGRIVNDSSIPNSKFRIPNSPTKPAIYAYAQRLLYANLERSLAPGETIEVTIILPEGRKLAERTSNAAFGVVDGLSLLGTTGISQPLSAPGQLDICREQLQTKARQFESLVFCVGENGLDLAPQLGIDRERLVKTANWLGSLLVEAGLQGVKEILLFGYHGKLLKLAGGIFHTHHHLADGRREILTAHCANLGLPTNVLQAIFACPTAEAALEYLRELDVSENSDWVSRVYETIASEIDRRSQEYIYNYSDRQVSVGTVLFDRDRQILVKSETATTILDRLC</sequence>
<organism evidence="7 8">
    <name type="scientific">Scytonema millei VB511283</name>
    <dbReference type="NCBI Taxonomy" id="1245923"/>
    <lineage>
        <taxon>Bacteria</taxon>
        <taxon>Bacillati</taxon>
        <taxon>Cyanobacteriota</taxon>
        <taxon>Cyanophyceae</taxon>
        <taxon>Nostocales</taxon>
        <taxon>Scytonemataceae</taxon>
        <taxon>Scytonema</taxon>
    </lineage>
</organism>
<evidence type="ECO:0000256" key="3">
    <source>
        <dbReference type="ARBA" id="ARBA00022679"/>
    </source>
</evidence>
<keyword evidence="3 5" id="KW-0808">Transferase</keyword>
<dbReference type="HAMAP" id="MF_00787">
    <property type="entry name" value="CbiD"/>
    <property type="match status" value="1"/>
</dbReference>
<keyword evidence="4 5" id="KW-0949">S-adenosyl-L-methionine</keyword>
<dbReference type="NCBIfam" id="TIGR00312">
    <property type="entry name" value="cbiD"/>
    <property type="match status" value="1"/>
</dbReference>
<protein>
    <recommendedName>
        <fullName evidence="5">Cobalt-precorrin-5B C(1)-methyltransferase</fullName>
        <ecNumber evidence="5">2.1.1.195</ecNumber>
    </recommendedName>
    <alternativeName>
        <fullName evidence="5">Cobalt-precorrin-6A synthase</fullName>
    </alternativeName>
</protein>
<evidence type="ECO:0000313" key="7">
    <source>
        <dbReference type="EMBL" id="NHC38291.1"/>
    </source>
</evidence>
<evidence type="ECO:0000256" key="5">
    <source>
        <dbReference type="HAMAP-Rule" id="MF_00787"/>
    </source>
</evidence>
<dbReference type="InterPro" id="IPR036074">
    <property type="entry name" value="CbiD_sf"/>
</dbReference>
<comment type="pathway">
    <text evidence="5">Cofactor biosynthesis; adenosylcobalamin biosynthesis; cob(II)yrinate a,c-diamide from sirohydrochlorin (anaerobic route): step 6/10.</text>
</comment>
<keyword evidence="8" id="KW-1185">Reference proteome</keyword>
<dbReference type="PANTHER" id="PTHR35863">
    <property type="entry name" value="COBALT-PRECORRIN-5B C(1)-METHYLTRANSFERASE"/>
    <property type="match status" value="1"/>
</dbReference>
<dbReference type="GO" id="GO:0032259">
    <property type="term" value="P:methylation"/>
    <property type="evidence" value="ECO:0007669"/>
    <property type="project" value="UniProtKB-KW"/>
</dbReference>
<evidence type="ECO:0000313" key="8">
    <source>
        <dbReference type="Proteomes" id="UP000031532"/>
    </source>
</evidence>
<dbReference type="GO" id="GO:0008168">
    <property type="term" value="F:methyltransferase activity"/>
    <property type="evidence" value="ECO:0007669"/>
    <property type="project" value="UniProtKB-UniRule"/>
</dbReference>
<accession>A0A9X5EAJ5</accession>
<comment type="caution">
    <text evidence="7">The sequence shown here is derived from an EMBL/GenBank/DDBJ whole genome shotgun (WGS) entry which is preliminary data.</text>
</comment>
<comment type="similarity">
    <text evidence="5">Belongs to the CbiD family.</text>
</comment>
<comment type="function">
    <text evidence="5">Catalyzes the methylation of C-1 in cobalt-precorrin-5B to form cobalt-precorrin-6A.</text>
</comment>
<dbReference type="SUPFAM" id="SSF111342">
    <property type="entry name" value="CbiD-like"/>
    <property type="match status" value="1"/>
</dbReference>
<evidence type="ECO:0000256" key="1">
    <source>
        <dbReference type="ARBA" id="ARBA00022573"/>
    </source>
</evidence>
<dbReference type="InterPro" id="IPR002748">
    <property type="entry name" value="CbiD"/>
</dbReference>
<evidence type="ECO:0000256" key="4">
    <source>
        <dbReference type="ARBA" id="ARBA00022691"/>
    </source>
</evidence>
<dbReference type="EMBL" id="JTJC03000017">
    <property type="protein sequence ID" value="NHC38291.1"/>
    <property type="molecule type" value="Genomic_DNA"/>
</dbReference>
<evidence type="ECO:0000256" key="6">
    <source>
        <dbReference type="SAM" id="MobiDB-lite"/>
    </source>
</evidence>
<comment type="catalytic activity">
    <reaction evidence="5">
        <text>Co-precorrin-5B + S-adenosyl-L-methionine = Co-precorrin-6A + S-adenosyl-L-homocysteine</text>
        <dbReference type="Rhea" id="RHEA:26285"/>
        <dbReference type="ChEBI" id="CHEBI:57856"/>
        <dbReference type="ChEBI" id="CHEBI:59789"/>
        <dbReference type="ChEBI" id="CHEBI:60063"/>
        <dbReference type="ChEBI" id="CHEBI:60064"/>
        <dbReference type="EC" id="2.1.1.195"/>
    </reaction>
</comment>
<dbReference type="AlphaFoldDB" id="A0A9X5EAJ5"/>
<dbReference type="GO" id="GO:0019251">
    <property type="term" value="P:anaerobic cobalamin biosynthetic process"/>
    <property type="evidence" value="ECO:0007669"/>
    <property type="project" value="UniProtKB-UniRule"/>
</dbReference>
<feature type="region of interest" description="Disordered" evidence="6">
    <location>
        <begin position="100"/>
        <end position="123"/>
    </location>
</feature>
<dbReference type="OrthoDB" id="6439987at2"/>
<dbReference type="PANTHER" id="PTHR35863:SF1">
    <property type="entry name" value="COBALT-PRECORRIN-5B C(1)-METHYLTRANSFERASE"/>
    <property type="match status" value="1"/>
</dbReference>
<dbReference type="RefSeq" id="WP_039713612.1">
    <property type="nucleotide sequence ID" value="NZ_JTJC03000017.1"/>
</dbReference>
<dbReference type="Gene3D" id="3.30.2110.10">
    <property type="entry name" value="CbiD-like"/>
    <property type="match status" value="1"/>
</dbReference>
<reference evidence="7 8" key="1">
    <citation type="journal article" date="2015" name="Genome Announc.">
        <title>Draft Genome Sequence of the Terrestrial Cyanobacterium Scytonema millei VB511283, Isolated from Eastern India.</title>
        <authorList>
            <person name="Sen D."/>
            <person name="Chandrababunaidu M.M."/>
            <person name="Singh D."/>
            <person name="Sanghi N."/>
            <person name="Ghorai A."/>
            <person name="Mishra G.P."/>
            <person name="Madduluri M."/>
            <person name="Adhikary S.P."/>
            <person name="Tripathy S."/>
        </authorList>
    </citation>
    <scope>NUCLEOTIDE SEQUENCE [LARGE SCALE GENOMIC DNA]</scope>
    <source>
        <strain evidence="7 8">VB511283</strain>
    </source>
</reference>
<dbReference type="Proteomes" id="UP000031532">
    <property type="component" value="Unassembled WGS sequence"/>
</dbReference>
<keyword evidence="1 5" id="KW-0169">Cobalamin biosynthesis</keyword>
<dbReference type="EC" id="2.1.1.195" evidence="5"/>